<feature type="compositionally biased region" description="Polar residues" evidence="5">
    <location>
        <begin position="285"/>
        <end position="299"/>
    </location>
</feature>
<evidence type="ECO:0000256" key="3">
    <source>
        <dbReference type="ARBA" id="ARBA00022989"/>
    </source>
</evidence>
<evidence type="ECO:0000256" key="2">
    <source>
        <dbReference type="ARBA" id="ARBA00022692"/>
    </source>
</evidence>
<feature type="region of interest" description="Disordered" evidence="5">
    <location>
        <begin position="1"/>
        <end position="56"/>
    </location>
</feature>
<feature type="compositionally biased region" description="Pro residues" evidence="5">
    <location>
        <begin position="405"/>
        <end position="417"/>
    </location>
</feature>
<evidence type="ECO:0000313" key="7">
    <source>
        <dbReference type="EMBL" id="OAQ36358.1"/>
    </source>
</evidence>
<name>A0A197KGS2_9FUNG</name>
<dbReference type="CDD" id="cd12087">
    <property type="entry name" value="TM_EGFR-like"/>
    <property type="match status" value="1"/>
</dbReference>
<dbReference type="Proteomes" id="UP000078512">
    <property type="component" value="Unassembled WGS sequence"/>
</dbReference>
<feature type="compositionally biased region" description="Polar residues" evidence="5">
    <location>
        <begin position="173"/>
        <end position="194"/>
    </location>
</feature>
<dbReference type="PANTHER" id="PTHR15549:SF30">
    <property type="entry name" value="MID2 DOMAIN-CONTAINING PROTEIN"/>
    <property type="match status" value="1"/>
</dbReference>
<keyword evidence="2 6" id="KW-0812">Transmembrane</keyword>
<dbReference type="EMBL" id="KV442012">
    <property type="protein sequence ID" value="OAQ36358.1"/>
    <property type="molecule type" value="Genomic_DNA"/>
</dbReference>
<organism evidence="7 8">
    <name type="scientific">Linnemannia elongata AG-77</name>
    <dbReference type="NCBI Taxonomy" id="1314771"/>
    <lineage>
        <taxon>Eukaryota</taxon>
        <taxon>Fungi</taxon>
        <taxon>Fungi incertae sedis</taxon>
        <taxon>Mucoromycota</taxon>
        <taxon>Mortierellomycotina</taxon>
        <taxon>Mortierellomycetes</taxon>
        <taxon>Mortierellales</taxon>
        <taxon>Mortierellaceae</taxon>
        <taxon>Linnemannia</taxon>
    </lineage>
</organism>
<keyword evidence="3 6" id="KW-1133">Transmembrane helix</keyword>
<dbReference type="InterPro" id="IPR051694">
    <property type="entry name" value="Immunoregulatory_rcpt-like"/>
</dbReference>
<feature type="region of interest" description="Disordered" evidence="5">
    <location>
        <begin position="285"/>
        <end position="335"/>
    </location>
</feature>
<dbReference type="GO" id="GO:0071944">
    <property type="term" value="C:cell periphery"/>
    <property type="evidence" value="ECO:0007669"/>
    <property type="project" value="UniProtKB-ARBA"/>
</dbReference>
<feature type="compositionally biased region" description="Basic and acidic residues" evidence="5">
    <location>
        <begin position="1"/>
        <end position="10"/>
    </location>
</feature>
<keyword evidence="8" id="KW-1185">Reference proteome</keyword>
<accession>A0A197KGS2</accession>
<keyword evidence="4 6" id="KW-0472">Membrane</keyword>
<feature type="compositionally biased region" description="Low complexity" evidence="5">
    <location>
        <begin position="20"/>
        <end position="56"/>
    </location>
</feature>
<sequence>MIQENNDPHFPDPSSIGVETTTTTTTTTTTSRTTTTTTSTVSPTSSSLVPTTPTSTKCPTPTCAPSSVTCPPCKNGFVCSLDVIVSPCQCPIASCVKPGFDTGTGDGSSGSQDPSNSNAKSIVAPVVGGVAGFIAMALLVFLIFRLRRQRRTVNNERLLDTEGHLEEAPDPFNPQNQTKRMQASGSGRSWCESTADASNQKDVIRIAYIPSIASEDSIQLPELAALGGGPQASFMASFDDVHNKHTSIASSLSTGILDEAVVMAISNKATPQLLRLHTIKSSNSDMIQRSNSLHSSNSIKRTKSQRRVAEANKSARLQGQGNNNKNNNNPDGEGSQLRDALEQLQAQPEPEQQYTPAVMITGPSARSSAQSTVSNKGAPSPPSMVLEPRPLHPSYSTHQSSIPSPVTPVTPPPPPPTSGTQTATIQHSVSAPTALASLLASTSTTPPTISTSISAPHSAPPSAMHAYPSLVQPSPTSPPSGGPSNFSQSPIAPTRDSTLSTLSDGRSTTTRGEGEEIMIFWDGQRGSRTSNL</sequence>
<dbReference type="STRING" id="1314771.A0A197KGS2"/>
<feature type="compositionally biased region" description="Polar residues" evidence="5">
    <location>
        <begin position="364"/>
        <end position="377"/>
    </location>
</feature>
<feature type="region of interest" description="Disordered" evidence="5">
    <location>
        <begin position="440"/>
        <end position="516"/>
    </location>
</feature>
<feature type="region of interest" description="Disordered" evidence="5">
    <location>
        <begin position="162"/>
        <end position="194"/>
    </location>
</feature>
<feature type="transmembrane region" description="Helical" evidence="6">
    <location>
        <begin position="122"/>
        <end position="144"/>
    </location>
</feature>
<reference evidence="7 8" key="1">
    <citation type="submission" date="2016-05" db="EMBL/GenBank/DDBJ databases">
        <title>Genome sequencing reveals origins of a unique bacterial endosymbiosis in the earliest lineages of terrestrial Fungi.</title>
        <authorList>
            <consortium name="DOE Joint Genome Institute"/>
            <person name="Uehling J."/>
            <person name="Gryganskyi A."/>
            <person name="Hameed K."/>
            <person name="Tschaplinski T."/>
            <person name="Misztal P."/>
            <person name="Wu S."/>
            <person name="Desiro A."/>
            <person name="Vande Pol N."/>
            <person name="Du Z.-Y."/>
            <person name="Zienkiewicz A."/>
            <person name="Zienkiewicz K."/>
            <person name="Morin E."/>
            <person name="Tisserant E."/>
            <person name="Splivallo R."/>
            <person name="Hainaut M."/>
            <person name="Henrissat B."/>
            <person name="Ohm R."/>
            <person name="Kuo A."/>
            <person name="Yan J."/>
            <person name="Lipzen A."/>
            <person name="Nolan M."/>
            <person name="Labutti K."/>
            <person name="Barry K."/>
            <person name="Goldstein A."/>
            <person name="Labbe J."/>
            <person name="Schadt C."/>
            <person name="Tuskan G."/>
            <person name="Grigoriev I."/>
            <person name="Martin F."/>
            <person name="Vilgalys R."/>
            <person name="Bonito G."/>
        </authorList>
    </citation>
    <scope>NUCLEOTIDE SEQUENCE [LARGE SCALE GENOMIC DNA]</scope>
    <source>
        <strain evidence="7 8">AG-77</strain>
    </source>
</reference>
<gene>
    <name evidence="7" type="ORF">K457DRAFT_132321</name>
</gene>
<evidence type="ECO:0000256" key="4">
    <source>
        <dbReference type="ARBA" id="ARBA00023136"/>
    </source>
</evidence>
<evidence type="ECO:0000313" key="8">
    <source>
        <dbReference type="Proteomes" id="UP000078512"/>
    </source>
</evidence>
<feature type="compositionally biased region" description="Polar residues" evidence="5">
    <location>
        <begin position="495"/>
        <end position="511"/>
    </location>
</feature>
<feature type="region of interest" description="Disordered" evidence="5">
    <location>
        <begin position="363"/>
        <end position="424"/>
    </location>
</feature>
<dbReference type="AlphaFoldDB" id="A0A197KGS2"/>
<protein>
    <recommendedName>
        <fullName evidence="9">Membrane anchor Opy2 N-terminal domain-containing protein</fullName>
    </recommendedName>
</protein>
<evidence type="ECO:0008006" key="9">
    <source>
        <dbReference type="Google" id="ProtNLM"/>
    </source>
</evidence>
<proteinExistence type="predicted"/>
<evidence type="ECO:0000256" key="5">
    <source>
        <dbReference type="SAM" id="MobiDB-lite"/>
    </source>
</evidence>
<dbReference type="PANTHER" id="PTHR15549">
    <property type="entry name" value="PAIRED IMMUNOGLOBULIN-LIKE TYPE 2 RECEPTOR"/>
    <property type="match status" value="1"/>
</dbReference>
<dbReference type="GO" id="GO:0016020">
    <property type="term" value="C:membrane"/>
    <property type="evidence" value="ECO:0007669"/>
    <property type="project" value="UniProtKB-SubCell"/>
</dbReference>
<evidence type="ECO:0000256" key="6">
    <source>
        <dbReference type="SAM" id="Phobius"/>
    </source>
</evidence>
<feature type="compositionally biased region" description="Low complexity" evidence="5">
    <location>
        <begin position="440"/>
        <end position="463"/>
    </location>
</feature>
<dbReference type="OrthoDB" id="2449807at2759"/>
<evidence type="ECO:0000256" key="1">
    <source>
        <dbReference type="ARBA" id="ARBA00004167"/>
    </source>
</evidence>
<comment type="subcellular location">
    <subcellularLocation>
        <location evidence="1">Membrane</location>
        <topology evidence="1">Single-pass membrane protein</topology>
    </subcellularLocation>
</comment>